<comment type="caution">
    <text evidence="1">The sequence shown here is derived from an EMBL/GenBank/DDBJ whole genome shotgun (WGS) entry which is preliminary data.</text>
</comment>
<reference evidence="1 2" key="1">
    <citation type="journal article" date="2024" name="Plant Biotechnol. J.">
        <title>Dendrobium thyrsiflorum genome and its molecular insights into genes involved in important horticultural traits.</title>
        <authorList>
            <person name="Chen B."/>
            <person name="Wang J.Y."/>
            <person name="Zheng P.J."/>
            <person name="Li K.L."/>
            <person name="Liang Y.M."/>
            <person name="Chen X.F."/>
            <person name="Zhang C."/>
            <person name="Zhao X."/>
            <person name="He X."/>
            <person name="Zhang G.Q."/>
            <person name="Liu Z.J."/>
            <person name="Xu Q."/>
        </authorList>
    </citation>
    <scope>NUCLEOTIDE SEQUENCE [LARGE SCALE GENOMIC DNA]</scope>
    <source>
        <strain evidence="1">GZMU011</strain>
    </source>
</reference>
<organism evidence="1 2">
    <name type="scientific">Dendrobium thyrsiflorum</name>
    <name type="common">Pinecone-like raceme dendrobium</name>
    <name type="synonym">Orchid</name>
    <dbReference type="NCBI Taxonomy" id="117978"/>
    <lineage>
        <taxon>Eukaryota</taxon>
        <taxon>Viridiplantae</taxon>
        <taxon>Streptophyta</taxon>
        <taxon>Embryophyta</taxon>
        <taxon>Tracheophyta</taxon>
        <taxon>Spermatophyta</taxon>
        <taxon>Magnoliopsida</taxon>
        <taxon>Liliopsida</taxon>
        <taxon>Asparagales</taxon>
        <taxon>Orchidaceae</taxon>
        <taxon>Epidendroideae</taxon>
        <taxon>Malaxideae</taxon>
        <taxon>Dendrobiinae</taxon>
        <taxon>Dendrobium</taxon>
    </lineage>
</organism>
<dbReference type="AlphaFoldDB" id="A0ABD0V6R0"/>
<name>A0ABD0V6R0_DENTH</name>
<accession>A0ABD0V6R0</accession>
<evidence type="ECO:0000313" key="1">
    <source>
        <dbReference type="EMBL" id="KAL0920664.1"/>
    </source>
</evidence>
<evidence type="ECO:0000313" key="2">
    <source>
        <dbReference type="Proteomes" id="UP001552299"/>
    </source>
</evidence>
<dbReference type="EMBL" id="JANQDX010000008">
    <property type="protein sequence ID" value="KAL0920664.1"/>
    <property type="molecule type" value="Genomic_DNA"/>
</dbReference>
<sequence>MLSVDLEGVISTQDDDDTPFFQIFPLDGLRATRGFAGGDVKSDHFSILYLSPAGRCQGTFFTDGRNIVVNGVSSLCLKCQESCSHIFFECDYSFAVISELIRGLKNHILRPNIFQNFELITDMIVQWLIIRTSTAFFLVALSKMCGGREMRETLDPIIKVGSLHQQMHES</sequence>
<gene>
    <name evidence="1" type="ORF">M5K25_009817</name>
</gene>
<protein>
    <recommendedName>
        <fullName evidence="3">Reverse transcriptase zinc-binding domain-containing protein</fullName>
    </recommendedName>
</protein>
<proteinExistence type="predicted"/>
<keyword evidence="2" id="KW-1185">Reference proteome</keyword>
<dbReference type="Proteomes" id="UP001552299">
    <property type="component" value="Unassembled WGS sequence"/>
</dbReference>
<evidence type="ECO:0008006" key="3">
    <source>
        <dbReference type="Google" id="ProtNLM"/>
    </source>
</evidence>